<dbReference type="PANTHER" id="PTHR45138:SF9">
    <property type="entry name" value="DIGUANYLATE CYCLASE DGCM-RELATED"/>
    <property type="match status" value="1"/>
</dbReference>
<dbReference type="PROSITE" id="PS50887">
    <property type="entry name" value="GGDEF"/>
    <property type="match status" value="1"/>
</dbReference>
<dbReference type="InterPro" id="IPR000160">
    <property type="entry name" value="GGDEF_dom"/>
</dbReference>
<feature type="transmembrane region" description="Helical" evidence="3">
    <location>
        <begin position="321"/>
        <end position="344"/>
    </location>
</feature>
<dbReference type="SUPFAM" id="SSF49785">
    <property type="entry name" value="Galactose-binding domain-like"/>
    <property type="match status" value="1"/>
</dbReference>
<evidence type="ECO:0000256" key="2">
    <source>
        <dbReference type="ARBA" id="ARBA00034247"/>
    </source>
</evidence>
<evidence type="ECO:0000313" key="6">
    <source>
        <dbReference type="Proteomes" id="UP001548189"/>
    </source>
</evidence>
<dbReference type="NCBIfam" id="TIGR00254">
    <property type="entry name" value="GGDEF"/>
    <property type="match status" value="1"/>
</dbReference>
<feature type="transmembrane region" description="Helical" evidence="3">
    <location>
        <begin position="236"/>
        <end position="254"/>
    </location>
</feature>
<feature type="transmembrane region" description="Helical" evidence="3">
    <location>
        <begin position="298"/>
        <end position="315"/>
    </location>
</feature>
<gene>
    <name evidence="5" type="ORF">ABVT43_18340</name>
</gene>
<protein>
    <recommendedName>
        <fullName evidence="1">diguanylate cyclase</fullName>
        <ecNumber evidence="1">2.7.7.65</ecNumber>
    </recommendedName>
</protein>
<comment type="caution">
    <text evidence="5">The sequence shown here is derived from an EMBL/GenBank/DDBJ whole genome shotgun (WGS) entry which is preliminary data.</text>
</comment>
<dbReference type="SUPFAM" id="SSF55073">
    <property type="entry name" value="Nucleotide cyclase"/>
    <property type="match status" value="1"/>
</dbReference>
<evidence type="ECO:0000313" key="5">
    <source>
        <dbReference type="EMBL" id="MET1257109.1"/>
    </source>
</evidence>
<dbReference type="RefSeq" id="WP_353897692.1">
    <property type="nucleotide sequence ID" value="NZ_JBEVCJ010000035.1"/>
</dbReference>
<dbReference type="Pfam" id="PF00990">
    <property type="entry name" value="GGDEF"/>
    <property type="match status" value="1"/>
</dbReference>
<dbReference type="Proteomes" id="UP001548189">
    <property type="component" value="Unassembled WGS sequence"/>
</dbReference>
<organism evidence="5 6">
    <name type="scientific">Aliikangiella maris</name>
    <dbReference type="NCBI Taxonomy" id="3162458"/>
    <lineage>
        <taxon>Bacteria</taxon>
        <taxon>Pseudomonadati</taxon>
        <taxon>Pseudomonadota</taxon>
        <taxon>Gammaproteobacteria</taxon>
        <taxon>Oceanospirillales</taxon>
        <taxon>Pleioneaceae</taxon>
        <taxon>Aliikangiella</taxon>
    </lineage>
</organism>
<accession>A0ABV2BYV5</accession>
<keyword evidence="3" id="KW-0812">Transmembrane</keyword>
<dbReference type="PANTHER" id="PTHR45138">
    <property type="entry name" value="REGULATORY COMPONENTS OF SENSORY TRANSDUCTION SYSTEM"/>
    <property type="match status" value="1"/>
</dbReference>
<dbReference type="EMBL" id="JBEVCJ010000035">
    <property type="protein sequence ID" value="MET1257109.1"/>
    <property type="molecule type" value="Genomic_DNA"/>
</dbReference>
<dbReference type="InterPro" id="IPR043128">
    <property type="entry name" value="Rev_trsase/Diguanyl_cyclase"/>
</dbReference>
<dbReference type="InterPro" id="IPR029787">
    <property type="entry name" value="Nucleotide_cyclase"/>
</dbReference>
<reference evidence="5 6" key="1">
    <citation type="submission" date="2024-06" db="EMBL/GenBank/DDBJ databases">
        <authorList>
            <person name="Li F."/>
        </authorList>
    </citation>
    <scope>NUCLEOTIDE SEQUENCE [LARGE SCALE GENOMIC DNA]</scope>
    <source>
        <strain evidence="5 6">GXAS 311</strain>
    </source>
</reference>
<dbReference type="SMART" id="SM00267">
    <property type="entry name" value="GGDEF"/>
    <property type="match status" value="1"/>
</dbReference>
<feature type="transmembrane region" description="Helical" evidence="3">
    <location>
        <begin position="351"/>
        <end position="373"/>
    </location>
</feature>
<keyword evidence="3" id="KW-0472">Membrane</keyword>
<evidence type="ECO:0000256" key="1">
    <source>
        <dbReference type="ARBA" id="ARBA00012528"/>
    </source>
</evidence>
<feature type="domain" description="GGDEF" evidence="4">
    <location>
        <begin position="445"/>
        <end position="579"/>
    </location>
</feature>
<feature type="transmembrane region" description="Helical" evidence="3">
    <location>
        <begin position="385"/>
        <end position="404"/>
    </location>
</feature>
<dbReference type="EC" id="2.7.7.65" evidence="1"/>
<dbReference type="CDD" id="cd01949">
    <property type="entry name" value="GGDEF"/>
    <property type="match status" value="1"/>
</dbReference>
<proteinExistence type="predicted"/>
<sequence length="593" mass="67877">MIVPMEKFAANLWKVDQPKSAKFYFLMLIACLLILLSFQVSGSLTPPHRSSSQPIVLQDNWQFCPVQNFQPDVDLAVLNCQPIKLPIGWESVQKNYDGYGLLTTTFEVPKTFENEALAIFIARLRDADKLFINNKPIGEMGEFPPNFQKAVLYSRLYPIPHNIIEFGKTNSIKIWIYNDARPGGITHSVPIIDSQFNLLTQFYLDNYGNIALMLILTVFSLIHFIYYLFHRHSIENFTYAIFLLCWSAYLFTYSNIAPLSDISMNLLFRSNVTLFFAIFGLFPLFIYQFFRQQIPVPLKAIIGIALGAIPISFMLPEPKLLYYPLYLIEILTIPAVFYIYWLLYKALKARLSYAVLMSTVILLYTLFGGIDVAVDFLQFETLTNIQLYGPRALIMVCIALTLIVSHKNFVYFKDATIDKLTNTLRYSEFLPRLDQELFRADRENKLLAIIMVDLDNFKVINDKFGHIQGDEVLKQVASCIQAQLRQFDLVCRYGGDEFCIAALMDNKKEIHQFVARLHQAVNQLSFEKAGQTQAIQATFGAEIRVPKQQASPQSLIESADDLLIIAKKKTKGTVFWQRSYPRISSGFSPPVDA</sequence>
<dbReference type="Gene3D" id="3.30.70.270">
    <property type="match status" value="1"/>
</dbReference>
<keyword evidence="6" id="KW-1185">Reference proteome</keyword>
<name>A0ABV2BYV5_9GAMM</name>
<keyword evidence="5" id="KW-0808">Transferase</keyword>
<evidence type="ECO:0000256" key="3">
    <source>
        <dbReference type="SAM" id="Phobius"/>
    </source>
</evidence>
<evidence type="ECO:0000259" key="4">
    <source>
        <dbReference type="PROSITE" id="PS50887"/>
    </source>
</evidence>
<dbReference type="InterPro" id="IPR050469">
    <property type="entry name" value="Diguanylate_Cyclase"/>
</dbReference>
<comment type="catalytic activity">
    <reaction evidence="2">
        <text>2 GTP = 3',3'-c-di-GMP + 2 diphosphate</text>
        <dbReference type="Rhea" id="RHEA:24898"/>
        <dbReference type="ChEBI" id="CHEBI:33019"/>
        <dbReference type="ChEBI" id="CHEBI:37565"/>
        <dbReference type="ChEBI" id="CHEBI:58805"/>
        <dbReference type="EC" id="2.7.7.65"/>
    </reaction>
</comment>
<feature type="transmembrane region" description="Helical" evidence="3">
    <location>
        <begin position="266"/>
        <end position="286"/>
    </location>
</feature>
<keyword evidence="3" id="KW-1133">Transmembrane helix</keyword>
<dbReference type="InterPro" id="IPR008979">
    <property type="entry name" value="Galactose-bd-like_sf"/>
</dbReference>
<feature type="transmembrane region" description="Helical" evidence="3">
    <location>
        <begin position="207"/>
        <end position="229"/>
    </location>
</feature>
<dbReference type="Gene3D" id="2.60.120.260">
    <property type="entry name" value="Galactose-binding domain-like"/>
    <property type="match status" value="1"/>
</dbReference>
<keyword evidence="5" id="KW-0548">Nucleotidyltransferase</keyword>
<dbReference type="GO" id="GO:0052621">
    <property type="term" value="F:diguanylate cyclase activity"/>
    <property type="evidence" value="ECO:0007669"/>
    <property type="project" value="UniProtKB-EC"/>
</dbReference>